<dbReference type="InterPro" id="IPR039812">
    <property type="entry name" value="Vesicle-fus_ATPase"/>
</dbReference>
<dbReference type="PANTHER" id="PTHR23078:SF3">
    <property type="entry name" value="VESICLE-FUSING ATPASE"/>
    <property type="match status" value="1"/>
</dbReference>
<keyword evidence="8" id="KW-0653">Protein transport</keyword>
<dbReference type="CDD" id="cd02440">
    <property type="entry name" value="AdoMet_MTases"/>
    <property type="match status" value="1"/>
</dbReference>
<evidence type="ECO:0000313" key="13">
    <source>
        <dbReference type="Proteomes" id="UP000310189"/>
    </source>
</evidence>
<dbReference type="SUPFAM" id="SSF53335">
    <property type="entry name" value="S-adenosyl-L-methionine-dependent methyltransferases"/>
    <property type="match status" value="1"/>
</dbReference>
<dbReference type="InterPro" id="IPR029067">
    <property type="entry name" value="CDC48_domain_2-like_sf"/>
</dbReference>
<dbReference type="InterPro" id="IPR003960">
    <property type="entry name" value="ATPase_AAA_CS"/>
</dbReference>
<evidence type="ECO:0000256" key="10">
    <source>
        <dbReference type="ARBA" id="ARBA00068637"/>
    </source>
</evidence>
<dbReference type="InterPro" id="IPR004201">
    <property type="entry name" value="Cdc48_dom2"/>
</dbReference>
<dbReference type="InterPro" id="IPR003593">
    <property type="entry name" value="AAA+_ATPase"/>
</dbReference>
<keyword evidence="6" id="KW-0547">Nucleotide-binding</keyword>
<dbReference type="InterPro" id="IPR041569">
    <property type="entry name" value="AAA_lid_3"/>
</dbReference>
<gene>
    <name evidence="12" type="ORF">E3P99_02230</name>
</gene>
<dbReference type="Pfam" id="PF00004">
    <property type="entry name" value="AAA"/>
    <property type="match status" value="2"/>
</dbReference>
<dbReference type="GO" id="GO:0035494">
    <property type="term" value="P:SNARE complex disassembly"/>
    <property type="evidence" value="ECO:0007669"/>
    <property type="project" value="InterPro"/>
</dbReference>
<evidence type="ECO:0000313" key="12">
    <source>
        <dbReference type="EMBL" id="TIA89104.1"/>
    </source>
</evidence>
<comment type="function">
    <text evidence="9">Required for vesicle-mediated transport. Catalyzes the fusion of transport vesicles within the Golgi cisternae. Is also required for transport from the endoplasmic reticulum to the Golgi stack. Seems to function as a fusion protein required for the delivery of cargo proteins to all compartments of the Golgi stack independent of vesicle origin.</text>
</comment>
<dbReference type="SUPFAM" id="SSF52540">
    <property type="entry name" value="P-loop containing nucleoside triphosphate hydrolases"/>
    <property type="match status" value="2"/>
</dbReference>
<evidence type="ECO:0000256" key="7">
    <source>
        <dbReference type="ARBA" id="ARBA00022840"/>
    </source>
</evidence>
<evidence type="ECO:0000256" key="5">
    <source>
        <dbReference type="ARBA" id="ARBA00022737"/>
    </source>
</evidence>
<dbReference type="Gene3D" id="3.10.330.10">
    <property type="match status" value="1"/>
</dbReference>
<dbReference type="GO" id="GO:0043001">
    <property type="term" value="P:Golgi to plasma membrane protein transport"/>
    <property type="evidence" value="ECO:0007669"/>
    <property type="project" value="TreeGrafter"/>
</dbReference>
<dbReference type="FunFam" id="3.40.50.300:FF:000187">
    <property type="entry name" value="Vesicular-fusion ATPase SEC18"/>
    <property type="match status" value="1"/>
</dbReference>
<dbReference type="PROSITE" id="PS00674">
    <property type="entry name" value="AAA"/>
    <property type="match status" value="1"/>
</dbReference>
<dbReference type="InterPro" id="IPR029063">
    <property type="entry name" value="SAM-dependent_MTases_sf"/>
</dbReference>
<organism evidence="12 13">
    <name type="scientific">Wallemia hederae</name>
    <dbReference type="NCBI Taxonomy" id="1540922"/>
    <lineage>
        <taxon>Eukaryota</taxon>
        <taxon>Fungi</taxon>
        <taxon>Dikarya</taxon>
        <taxon>Basidiomycota</taxon>
        <taxon>Wallemiomycotina</taxon>
        <taxon>Wallemiomycetes</taxon>
        <taxon>Wallemiales</taxon>
        <taxon>Wallemiaceae</taxon>
        <taxon>Wallemia</taxon>
    </lineage>
</organism>
<dbReference type="AlphaFoldDB" id="A0A4T0FNK8"/>
<dbReference type="GO" id="GO:0016887">
    <property type="term" value="F:ATP hydrolysis activity"/>
    <property type="evidence" value="ECO:0007669"/>
    <property type="project" value="InterPro"/>
</dbReference>
<keyword evidence="5" id="KW-0677">Repeat</keyword>
<name>A0A4T0FNK8_9BASI</name>
<dbReference type="EMBL" id="SPNW01000030">
    <property type="protein sequence ID" value="TIA89104.1"/>
    <property type="molecule type" value="Genomic_DNA"/>
</dbReference>
<accession>A0A4T0FNK8</accession>
<evidence type="ECO:0000259" key="11">
    <source>
        <dbReference type="SMART" id="SM00382"/>
    </source>
</evidence>
<keyword evidence="7" id="KW-0067">ATP-binding</keyword>
<dbReference type="GO" id="GO:0005795">
    <property type="term" value="C:Golgi stack"/>
    <property type="evidence" value="ECO:0007669"/>
    <property type="project" value="TreeGrafter"/>
</dbReference>
<reference evidence="12 13" key="1">
    <citation type="submission" date="2019-03" db="EMBL/GenBank/DDBJ databases">
        <title>Sequencing 23 genomes of Wallemia ichthyophaga.</title>
        <authorList>
            <person name="Gostincar C."/>
        </authorList>
    </citation>
    <scope>NUCLEOTIDE SEQUENCE [LARGE SCALE GENOMIC DNA]</scope>
    <source>
        <strain evidence="12 13">EXF-5753</strain>
    </source>
</reference>
<keyword evidence="13" id="KW-1185">Reference proteome</keyword>
<dbReference type="FunFam" id="1.10.8.60:FF:000026">
    <property type="entry name" value="vesicle-fusing ATPase isoform X1"/>
    <property type="match status" value="1"/>
</dbReference>
<evidence type="ECO:0000256" key="3">
    <source>
        <dbReference type="ARBA" id="ARBA00022448"/>
    </source>
</evidence>
<evidence type="ECO:0000256" key="2">
    <source>
        <dbReference type="ARBA" id="ARBA00006914"/>
    </source>
</evidence>
<dbReference type="Pfam" id="PF13649">
    <property type="entry name" value="Methyltransf_25"/>
    <property type="match status" value="1"/>
</dbReference>
<dbReference type="InterPro" id="IPR027417">
    <property type="entry name" value="P-loop_NTPase"/>
</dbReference>
<comment type="similarity">
    <text evidence="2">Belongs to the AAA ATPase family.</text>
</comment>
<dbReference type="FunFam" id="3.40.50.300:FF:000166">
    <property type="entry name" value="vesicle-fusing ATPase isoform X1"/>
    <property type="match status" value="1"/>
</dbReference>
<proteinExistence type="inferred from homology"/>
<dbReference type="SMART" id="SM00382">
    <property type="entry name" value="AAA"/>
    <property type="match status" value="2"/>
</dbReference>
<dbReference type="Gene3D" id="3.40.50.300">
    <property type="entry name" value="P-loop containing nucleotide triphosphate hydrolases"/>
    <property type="match status" value="2"/>
</dbReference>
<dbReference type="SUPFAM" id="SSF54585">
    <property type="entry name" value="Cdc48 domain 2-like"/>
    <property type="match status" value="1"/>
</dbReference>
<keyword evidence="3" id="KW-0813">Transport</keyword>
<dbReference type="OrthoDB" id="9982946at2759"/>
<dbReference type="InterPro" id="IPR003959">
    <property type="entry name" value="ATPase_AAA_core"/>
</dbReference>
<keyword evidence="4" id="KW-0963">Cytoplasm</keyword>
<protein>
    <recommendedName>
        <fullName evidence="10">Vesicular-fusion protein SEC18</fullName>
    </recommendedName>
</protein>
<comment type="subcellular location">
    <subcellularLocation>
        <location evidence="1">Cytoplasm</location>
    </subcellularLocation>
</comment>
<evidence type="ECO:0000256" key="4">
    <source>
        <dbReference type="ARBA" id="ARBA00022490"/>
    </source>
</evidence>
<dbReference type="GO" id="GO:0006891">
    <property type="term" value="P:intra-Golgi vesicle-mediated transport"/>
    <property type="evidence" value="ECO:0007669"/>
    <property type="project" value="TreeGrafter"/>
</dbReference>
<evidence type="ECO:0000256" key="1">
    <source>
        <dbReference type="ARBA" id="ARBA00004496"/>
    </source>
</evidence>
<dbReference type="Pfam" id="PF02933">
    <property type="entry name" value="CDC48_2"/>
    <property type="match status" value="1"/>
</dbReference>
<dbReference type="InterPro" id="IPR041698">
    <property type="entry name" value="Methyltransf_25"/>
</dbReference>
<dbReference type="InterPro" id="IPR009010">
    <property type="entry name" value="Asp_de-COase-like_dom_sf"/>
</dbReference>
<dbReference type="CDD" id="cd00009">
    <property type="entry name" value="AAA"/>
    <property type="match status" value="1"/>
</dbReference>
<dbReference type="Gene3D" id="3.40.50.150">
    <property type="entry name" value="Vaccinia Virus protein VP39"/>
    <property type="match status" value="1"/>
</dbReference>
<dbReference type="SUPFAM" id="SSF50692">
    <property type="entry name" value="ADC-like"/>
    <property type="match status" value="1"/>
</dbReference>
<feature type="domain" description="AAA+ ATPase" evidence="11">
    <location>
        <begin position="527"/>
        <end position="663"/>
    </location>
</feature>
<dbReference type="GO" id="GO:0005524">
    <property type="term" value="F:ATP binding"/>
    <property type="evidence" value="ECO:0007669"/>
    <property type="project" value="UniProtKB-KW"/>
</dbReference>
<dbReference type="Gene3D" id="2.40.40.20">
    <property type="match status" value="1"/>
</dbReference>
<dbReference type="Pfam" id="PF17862">
    <property type="entry name" value="AAA_lid_3"/>
    <property type="match status" value="1"/>
</dbReference>
<feature type="domain" description="AAA+ ATPase" evidence="11">
    <location>
        <begin position="246"/>
        <end position="393"/>
    </location>
</feature>
<evidence type="ECO:0000256" key="9">
    <source>
        <dbReference type="ARBA" id="ARBA00056429"/>
    </source>
</evidence>
<sequence>MEGSYSVQAVPSDTLALSNKIFVHPSTFNQDAPAVLVNNRYVFVTAPDPTPEGDPRKVRQGAFGANAVQRQWAQLSLASPVSIQPIVIEDFLESVDIEIGTNKRGYEPPHPFNADDLQTSFINAYAGLVLSPGQILVMDYHGINLKAVVRNASVVALMQDTSNSALSQTGHVMDTTTVNFTKDPTSLIKIKGSAKKPAANAVISPNFKFEDMGIGGLDDEFGAIFRRAFASRVFPPGLIEKLGIQHVKGILLYGPPGTGKTLMARQIGKMLNAREPKIVNGPEILNKFVGQSEENIRKLFGDAEREYREKGDESELHIIIFDELDAICKQRGSTGGGTGVGDSVVNQLLSKMDGVDQLNNILIIGMTNRLDMIDEALIRPGRLEVHMEINLPDEKGRLQILNIQTSKMRDNKVMDKDVNLAELSGLTKNFSGAEIGGLIKSATSYAFNRHVKVGTMAGISDDIDKLQVNRSDFMHALDEVHPAFGVSEEELATVVQNGIIHYSSNIGHILNDGKLYVEQVRNSTRTPLVSVLLHGPPGSGKTALAATIAMKSNFPFIKLVSPEDMVGYSEAQKIAHMNQVFNDSYKSPLSIVVIDQIERLFDYVPIGPRFSNNVLQAILVLLGKRPPKGRRLLILATTSNRPILTDMDAISAFDAQIHVPSISKLRHLDLVLRQVDLFNDEQSQERAMELLKQAHLNDSGKLLIGPKPGREICDVVDKFIVKVNKFVGRMKAPPTPPLRPGMREGSVKAPLRAKYISHQLEEGHWVSADQMWHNTLKSYREGENIMRCPVTTKQPAGSGDEPYRVLDIGCGTGTWCLEMSQTWKDAEFWGMDLVPIQPNPAYFRSDPSVADRVNWLIASFLDRWPFEDVSFDFINIRFAQLTPRLSIPEVQFYHLLDEAFRVLKPDGHLEIYERTYQFAAGHSPIPISNPEMAPPKKKHSYTELEKLYEEVLTAHTINSSPLSIIASAIVLYDGKNIIQSPIIRGTFPALSFRPERNLDMRDAKLEPWMKKPHADYFIETVTKAIETLNPYERDYRFRMILQSLSTMISESSDWLWDEYLTKVVGLNEKHSLFRGLNNATQIQKPAEEVNHNNGVNGTPIQSRRNSLSTNVALNSTTPNANLPLAWSNKDKFDTEVHEWSCDLNRRASPDRFLELIFGWGDGNEEDFCPGGRKLVGAKTWSNERKLECESFDDKLGSWQMCGFRIQKS</sequence>
<dbReference type="Proteomes" id="UP000310189">
    <property type="component" value="Unassembled WGS sequence"/>
</dbReference>
<evidence type="ECO:0000256" key="6">
    <source>
        <dbReference type="ARBA" id="ARBA00022741"/>
    </source>
</evidence>
<dbReference type="PANTHER" id="PTHR23078">
    <property type="entry name" value="VESICULAR-FUSION PROTEIN NSF"/>
    <property type="match status" value="1"/>
</dbReference>
<dbReference type="Gene3D" id="1.10.8.60">
    <property type="match status" value="1"/>
</dbReference>
<comment type="caution">
    <text evidence="12">The sequence shown here is derived from an EMBL/GenBank/DDBJ whole genome shotgun (WGS) entry which is preliminary data.</text>
</comment>
<evidence type="ECO:0000256" key="8">
    <source>
        <dbReference type="ARBA" id="ARBA00022927"/>
    </source>
</evidence>